<evidence type="ECO:0000313" key="2">
    <source>
        <dbReference type="EMBL" id="BDZ40964.1"/>
    </source>
</evidence>
<dbReference type="Pfam" id="PF02601">
    <property type="entry name" value="Exonuc_VII_L"/>
    <property type="match status" value="1"/>
</dbReference>
<accession>A0ABN6X893</accession>
<dbReference type="InterPro" id="IPR020579">
    <property type="entry name" value="Exonuc_VII_lsu_C"/>
</dbReference>
<gene>
    <name evidence="2" type="ORF">GCM10025865_02630</name>
</gene>
<dbReference type="PANTHER" id="PTHR30008">
    <property type="entry name" value="EXODEOXYRIBONUCLEASE 7 LARGE SUBUNIT"/>
    <property type="match status" value="1"/>
</dbReference>
<organism evidence="2 3">
    <name type="scientific">Paraoerskovia sediminicola</name>
    <dbReference type="NCBI Taxonomy" id="1138587"/>
    <lineage>
        <taxon>Bacteria</taxon>
        <taxon>Bacillati</taxon>
        <taxon>Actinomycetota</taxon>
        <taxon>Actinomycetes</taxon>
        <taxon>Micrococcales</taxon>
        <taxon>Cellulomonadaceae</taxon>
        <taxon>Paraoerskovia</taxon>
    </lineage>
</organism>
<protein>
    <recommendedName>
        <fullName evidence="1">Exonuclease VII large subunit C-terminal domain-containing protein</fullName>
    </recommendedName>
</protein>
<evidence type="ECO:0000313" key="3">
    <source>
        <dbReference type="Proteomes" id="UP001321475"/>
    </source>
</evidence>
<feature type="domain" description="Exonuclease VII large subunit C-terminal" evidence="1">
    <location>
        <begin position="2"/>
        <end position="107"/>
    </location>
</feature>
<keyword evidence="3" id="KW-1185">Reference proteome</keyword>
<name>A0ABN6X893_9CELL</name>
<dbReference type="EMBL" id="AP027729">
    <property type="protein sequence ID" value="BDZ40964.1"/>
    <property type="molecule type" value="Genomic_DNA"/>
</dbReference>
<dbReference type="PANTHER" id="PTHR30008:SF0">
    <property type="entry name" value="EXODEOXYRIBONUCLEASE 7 LARGE SUBUNIT"/>
    <property type="match status" value="1"/>
</dbReference>
<evidence type="ECO:0000259" key="1">
    <source>
        <dbReference type="Pfam" id="PF02601"/>
    </source>
</evidence>
<dbReference type="InterPro" id="IPR003753">
    <property type="entry name" value="Exonuc_VII_L"/>
</dbReference>
<reference evidence="3" key="1">
    <citation type="journal article" date="2019" name="Int. J. Syst. Evol. Microbiol.">
        <title>The Global Catalogue of Microorganisms (GCM) 10K type strain sequencing project: providing services to taxonomists for standard genome sequencing and annotation.</title>
        <authorList>
            <consortium name="The Broad Institute Genomics Platform"/>
            <consortium name="The Broad Institute Genome Sequencing Center for Infectious Disease"/>
            <person name="Wu L."/>
            <person name="Ma J."/>
        </authorList>
    </citation>
    <scope>NUCLEOTIDE SEQUENCE [LARGE SCALE GENOMIC DNA]</scope>
    <source>
        <strain evidence="3">NBRC 108565</strain>
    </source>
</reference>
<sequence length="171" mass="18154">MPHPLVSAIGHETDAPLLDLVADYRASTPTDAAKRIVPDVAEESRGLRLARSRIRAAVAGTITRCDHELAAIRSRPVLATPSTMVDARSRDLAETLGRARRTMSHAIAVEAGSVATLHAQVRALSPASVLERGYAVVHDAEGAIVRDATTIDAGDLLRIRVAQGELTAEAR</sequence>
<proteinExistence type="predicted"/>
<dbReference type="Proteomes" id="UP001321475">
    <property type="component" value="Chromosome"/>
</dbReference>